<evidence type="ECO:0000313" key="3">
    <source>
        <dbReference type="EMBL" id="CAF1186361.1"/>
    </source>
</evidence>
<dbReference type="EMBL" id="CAJOBA010035069">
    <property type="protein sequence ID" value="CAF3997506.1"/>
    <property type="molecule type" value="Genomic_DNA"/>
</dbReference>
<feature type="transmembrane region" description="Helical" evidence="1">
    <location>
        <begin position="12"/>
        <end position="35"/>
    </location>
</feature>
<name>A0A813WWP1_9BILA</name>
<evidence type="ECO:0000313" key="2">
    <source>
        <dbReference type="EMBL" id="CAF0861663.1"/>
    </source>
</evidence>
<proteinExistence type="predicted"/>
<evidence type="ECO:0000256" key="1">
    <source>
        <dbReference type="SAM" id="Phobius"/>
    </source>
</evidence>
<feature type="transmembrane region" description="Helical" evidence="1">
    <location>
        <begin position="84"/>
        <end position="111"/>
    </location>
</feature>
<comment type="caution">
    <text evidence="2">The sequence shown here is derived from an EMBL/GenBank/DDBJ whole genome shotgun (WGS) entry which is preliminary data.</text>
</comment>
<evidence type="ECO:0000313" key="4">
    <source>
        <dbReference type="EMBL" id="CAF3649316.1"/>
    </source>
</evidence>
<keyword evidence="1" id="KW-0472">Membrane</keyword>
<dbReference type="Proteomes" id="UP000677228">
    <property type="component" value="Unassembled WGS sequence"/>
</dbReference>
<dbReference type="Proteomes" id="UP000681722">
    <property type="component" value="Unassembled WGS sequence"/>
</dbReference>
<dbReference type="EMBL" id="CAJNOK010013541">
    <property type="protein sequence ID" value="CAF1186361.1"/>
    <property type="molecule type" value="Genomic_DNA"/>
</dbReference>
<feature type="non-terminal residue" evidence="2">
    <location>
        <position position="1"/>
    </location>
</feature>
<dbReference type="EMBL" id="CAJNOQ010001028">
    <property type="protein sequence ID" value="CAF0861663.1"/>
    <property type="molecule type" value="Genomic_DNA"/>
</dbReference>
<organism evidence="2 6">
    <name type="scientific">Didymodactylos carnosus</name>
    <dbReference type="NCBI Taxonomy" id="1234261"/>
    <lineage>
        <taxon>Eukaryota</taxon>
        <taxon>Metazoa</taxon>
        <taxon>Spiralia</taxon>
        <taxon>Gnathifera</taxon>
        <taxon>Rotifera</taxon>
        <taxon>Eurotatoria</taxon>
        <taxon>Bdelloidea</taxon>
        <taxon>Philodinida</taxon>
        <taxon>Philodinidae</taxon>
        <taxon>Didymodactylos</taxon>
    </lineage>
</organism>
<keyword evidence="1" id="KW-1133">Transmembrane helix</keyword>
<dbReference type="AlphaFoldDB" id="A0A813WWP1"/>
<dbReference type="OrthoDB" id="10057014at2759"/>
<dbReference type="Proteomes" id="UP000663829">
    <property type="component" value="Unassembled WGS sequence"/>
</dbReference>
<evidence type="ECO:0000313" key="6">
    <source>
        <dbReference type="Proteomes" id="UP000663829"/>
    </source>
</evidence>
<gene>
    <name evidence="2" type="ORF">GPM918_LOCUS6621</name>
    <name evidence="3" type="ORF">OVA965_LOCUS23316</name>
    <name evidence="4" type="ORF">SRO942_LOCUS6621</name>
    <name evidence="5" type="ORF">TMI583_LOCUS24033</name>
</gene>
<evidence type="ECO:0000313" key="5">
    <source>
        <dbReference type="EMBL" id="CAF3997506.1"/>
    </source>
</evidence>
<dbReference type="EMBL" id="CAJOBC010001028">
    <property type="protein sequence ID" value="CAF3649316.1"/>
    <property type="molecule type" value="Genomic_DNA"/>
</dbReference>
<keyword evidence="6" id="KW-1185">Reference proteome</keyword>
<protein>
    <submittedName>
        <fullName evidence="2">Uncharacterized protein</fullName>
    </submittedName>
</protein>
<dbReference type="Proteomes" id="UP000682733">
    <property type="component" value="Unassembled WGS sequence"/>
</dbReference>
<sequence length="186" mass="21616">TCCRKKSASTRAMIIAVIIIIACGTAVSFNIAFIIQPSTCILTSSCQSNSNSTSIFSYTLQKNFLTVFQSLGAFSTYTVSQAKFLFQVIQLSVAGLCFFLNIIYIIICYVYRNKLKNIQRIFPENYQQFPYSAYYDYPPRQQMHFPPRVQHDPNIPRQQMQFPTQVQYNPNIPLRQYQYPTEHIWN</sequence>
<accession>A0A813WWP1</accession>
<reference evidence="2" key="1">
    <citation type="submission" date="2021-02" db="EMBL/GenBank/DDBJ databases">
        <authorList>
            <person name="Nowell W R."/>
        </authorList>
    </citation>
    <scope>NUCLEOTIDE SEQUENCE</scope>
</reference>
<keyword evidence="1" id="KW-0812">Transmembrane</keyword>